<dbReference type="EMBL" id="RRYP01003534">
    <property type="protein sequence ID" value="TNV83720.1"/>
    <property type="molecule type" value="Genomic_DNA"/>
</dbReference>
<dbReference type="InterPro" id="IPR013083">
    <property type="entry name" value="Znf_RING/FYVE/PHD"/>
</dbReference>
<dbReference type="Gene3D" id="3.30.40.10">
    <property type="entry name" value="Zinc/RING finger domain, C3HC4 (zinc finger)"/>
    <property type="match status" value="1"/>
</dbReference>
<gene>
    <name evidence="2" type="ORF">FGO68_gene17721</name>
</gene>
<feature type="region of interest" description="Disordered" evidence="1">
    <location>
        <begin position="400"/>
        <end position="423"/>
    </location>
</feature>
<feature type="compositionally biased region" description="Polar residues" evidence="1">
    <location>
        <begin position="216"/>
        <end position="229"/>
    </location>
</feature>
<sequence length="423" mass="48635">MLPCRHLFHYHCIDNRINLHSPVRIIFSSNNKQECPICLVNLDQFNPDRVSYESINVDNEHFFSEHINRKQEMVQKTSLHKYGLAHMRKTTDLGEIAKNLVDKEEQKWGSQLVYQEYIPLKIVRLEYQSPDKMHKRSRSFQKSVSRSSDFFNFQDINESFYSQMQDWDQLAAKGGQNSIFKQNTLQIDKREQLDIEQQAGCQRAQDNMQQVIENSPRSNNQVNQSNAQPTAKPPRYTHQSNNQGIQQYSLSTDLEANIRQSIQINGDDQISQPHLIYYQVTTAAQGHIKRNNAQKPIINHITSSQMITHTPGYSVSSSIPICQPQASSILQLSTTFQGRTSSSKFGPEDLRNQQNLSDDQSNDQSIQQFRDQARQSSPIALKAQKGKLFDFKSILRKLISSKGRGSKQMNTIGISPQQSFQQQ</sequence>
<organism evidence="2 3">
    <name type="scientific">Halteria grandinella</name>
    <dbReference type="NCBI Taxonomy" id="5974"/>
    <lineage>
        <taxon>Eukaryota</taxon>
        <taxon>Sar</taxon>
        <taxon>Alveolata</taxon>
        <taxon>Ciliophora</taxon>
        <taxon>Intramacronucleata</taxon>
        <taxon>Spirotrichea</taxon>
        <taxon>Stichotrichia</taxon>
        <taxon>Sporadotrichida</taxon>
        <taxon>Halteriidae</taxon>
        <taxon>Halteria</taxon>
    </lineage>
</organism>
<dbReference type="SUPFAM" id="SSF57850">
    <property type="entry name" value="RING/U-box"/>
    <property type="match status" value="1"/>
</dbReference>
<proteinExistence type="predicted"/>
<evidence type="ECO:0000256" key="1">
    <source>
        <dbReference type="SAM" id="MobiDB-lite"/>
    </source>
</evidence>
<feature type="compositionally biased region" description="Polar residues" evidence="1">
    <location>
        <begin position="407"/>
        <end position="423"/>
    </location>
</feature>
<name>A0A8J8T6Q3_HALGN</name>
<dbReference type="CDD" id="cd16448">
    <property type="entry name" value="RING-H2"/>
    <property type="match status" value="1"/>
</dbReference>
<comment type="caution">
    <text evidence="2">The sequence shown here is derived from an EMBL/GenBank/DDBJ whole genome shotgun (WGS) entry which is preliminary data.</text>
</comment>
<dbReference type="Proteomes" id="UP000785679">
    <property type="component" value="Unassembled WGS sequence"/>
</dbReference>
<evidence type="ECO:0000313" key="3">
    <source>
        <dbReference type="Proteomes" id="UP000785679"/>
    </source>
</evidence>
<dbReference type="AlphaFoldDB" id="A0A8J8T6Q3"/>
<protein>
    <submittedName>
        <fullName evidence="2">Uncharacterized protein</fullName>
    </submittedName>
</protein>
<feature type="compositionally biased region" description="Low complexity" evidence="1">
    <location>
        <begin position="352"/>
        <end position="368"/>
    </location>
</feature>
<keyword evidence="3" id="KW-1185">Reference proteome</keyword>
<evidence type="ECO:0000313" key="2">
    <source>
        <dbReference type="EMBL" id="TNV83720.1"/>
    </source>
</evidence>
<reference evidence="2" key="1">
    <citation type="submission" date="2019-06" db="EMBL/GenBank/DDBJ databases">
        <authorList>
            <person name="Zheng W."/>
        </authorList>
    </citation>
    <scope>NUCLEOTIDE SEQUENCE</scope>
    <source>
        <strain evidence="2">QDHG01</strain>
    </source>
</reference>
<feature type="region of interest" description="Disordered" evidence="1">
    <location>
        <begin position="216"/>
        <end position="242"/>
    </location>
</feature>
<feature type="region of interest" description="Disordered" evidence="1">
    <location>
        <begin position="338"/>
        <end position="379"/>
    </location>
</feature>
<accession>A0A8J8T6Q3</accession>